<dbReference type="Gene3D" id="1.25.10.10">
    <property type="entry name" value="Leucine-rich Repeat Variant"/>
    <property type="match status" value="2"/>
</dbReference>
<protein>
    <submittedName>
        <fullName evidence="1">Uncharacterized protein</fullName>
    </submittedName>
</protein>
<dbReference type="InterPro" id="IPR016024">
    <property type="entry name" value="ARM-type_fold"/>
</dbReference>
<evidence type="ECO:0000313" key="2">
    <source>
        <dbReference type="Proteomes" id="UP001221142"/>
    </source>
</evidence>
<gene>
    <name evidence="1" type="ORF">FB45DRAFT_1065443</name>
</gene>
<dbReference type="EMBL" id="JARKIF010000030">
    <property type="protein sequence ID" value="KAJ7612751.1"/>
    <property type="molecule type" value="Genomic_DNA"/>
</dbReference>
<comment type="caution">
    <text evidence="1">The sequence shown here is derived from an EMBL/GenBank/DDBJ whole genome shotgun (WGS) entry which is preliminary data.</text>
</comment>
<accession>A0AAD7B898</accession>
<proteinExistence type="predicted"/>
<dbReference type="SUPFAM" id="SSF48371">
    <property type="entry name" value="ARM repeat"/>
    <property type="match status" value="1"/>
</dbReference>
<name>A0AAD7B898_9AGAR</name>
<reference evidence="1" key="1">
    <citation type="submission" date="2023-03" db="EMBL/GenBank/DDBJ databases">
        <title>Massive genome expansion in bonnet fungi (Mycena s.s.) driven by repeated elements and novel gene families across ecological guilds.</title>
        <authorList>
            <consortium name="Lawrence Berkeley National Laboratory"/>
            <person name="Harder C.B."/>
            <person name="Miyauchi S."/>
            <person name="Viragh M."/>
            <person name="Kuo A."/>
            <person name="Thoen E."/>
            <person name="Andreopoulos B."/>
            <person name="Lu D."/>
            <person name="Skrede I."/>
            <person name="Drula E."/>
            <person name="Henrissat B."/>
            <person name="Morin E."/>
            <person name="Kohler A."/>
            <person name="Barry K."/>
            <person name="LaButti K."/>
            <person name="Morin E."/>
            <person name="Salamov A."/>
            <person name="Lipzen A."/>
            <person name="Mereny Z."/>
            <person name="Hegedus B."/>
            <person name="Baldrian P."/>
            <person name="Stursova M."/>
            <person name="Weitz H."/>
            <person name="Taylor A."/>
            <person name="Grigoriev I.V."/>
            <person name="Nagy L.G."/>
            <person name="Martin F."/>
            <person name="Kauserud H."/>
        </authorList>
    </citation>
    <scope>NUCLEOTIDE SEQUENCE</scope>
    <source>
        <strain evidence="1">9284</strain>
    </source>
</reference>
<organism evidence="1 2">
    <name type="scientific">Roridomyces roridus</name>
    <dbReference type="NCBI Taxonomy" id="1738132"/>
    <lineage>
        <taxon>Eukaryota</taxon>
        <taxon>Fungi</taxon>
        <taxon>Dikarya</taxon>
        <taxon>Basidiomycota</taxon>
        <taxon>Agaricomycotina</taxon>
        <taxon>Agaricomycetes</taxon>
        <taxon>Agaricomycetidae</taxon>
        <taxon>Agaricales</taxon>
        <taxon>Marasmiineae</taxon>
        <taxon>Mycenaceae</taxon>
        <taxon>Roridomyces</taxon>
    </lineage>
</organism>
<dbReference type="AlphaFoldDB" id="A0AAD7B898"/>
<dbReference type="InterPro" id="IPR011989">
    <property type="entry name" value="ARM-like"/>
</dbReference>
<keyword evidence="2" id="KW-1185">Reference proteome</keyword>
<sequence length="359" mass="40364">MQSLGNQSRVSLLSWWSDSNPGLNGPTINLHTMTKPLLRAMYHRQALEYIAVNNDNSLSEVMVDIYSSYLECKYVASRTKVRVLSHLSSRAHLDMDAQKIVNSSVFSETPQLLESPNEHIRRESAKLMTTLARSDENPAIVEWAVRALVRIAVWQNDDDAAVENINDRTALSIRPSYLQSEWNGATRMEVMVLQCLRDHMPIFGIGSQNSSTFREILQFLESEDAEIRLKTARLITQSTSHRWIVASTNILNQVVEKLELVPHDEDITIVEEVFDSLTNIAFWLPGAECIVASGVLEYTQELLASTHPGLAIEAARLIAMIAGHYSDRVATIASMIEKLNSFENIVFLLHDMQARASPT</sequence>
<dbReference type="Proteomes" id="UP001221142">
    <property type="component" value="Unassembled WGS sequence"/>
</dbReference>
<evidence type="ECO:0000313" key="1">
    <source>
        <dbReference type="EMBL" id="KAJ7612751.1"/>
    </source>
</evidence>